<dbReference type="InterPro" id="IPR031691">
    <property type="entry name" value="LIAS_N"/>
</dbReference>
<keyword evidence="4" id="KW-0949">S-adenosyl-L-methionine</keyword>
<dbReference type="HAMAP" id="MF_00206">
    <property type="entry name" value="Lipoyl_synth"/>
    <property type="match status" value="1"/>
</dbReference>
<feature type="non-terminal residue" evidence="9">
    <location>
        <position position="1"/>
    </location>
</feature>
<dbReference type="PANTHER" id="PTHR10949">
    <property type="entry name" value="LIPOYL SYNTHASE"/>
    <property type="match status" value="1"/>
</dbReference>
<gene>
    <name evidence="9" type="primary">Lias</name>
    <name evidence="9" type="ORF">NOTORN_R03768</name>
</gene>
<dbReference type="EMBL" id="VZSH01000051">
    <property type="protein sequence ID" value="NWX99473.1"/>
    <property type="molecule type" value="Genomic_DNA"/>
</dbReference>
<evidence type="ECO:0000313" key="10">
    <source>
        <dbReference type="Proteomes" id="UP000531938"/>
    </source>
</evidence>
<feature type="domain" description="Radical SAM core" evidence="8">
    <location>
        <begin position="50"/>
        <end position="254"/>
    </location>
</feature>
<dbReference type="PROSITE" id="PS51918">
    <property type="entry name" value="RADICAL_SAM"/>
    <property type="match status" value="1"/>
</dbReference>
<evidence type="ECO:0000256" key="2">
    <source>
        <dbReference type="ARBA" id="ARBA00004173"/>
    </source>
</evidence>
<evidence type="ECO:0000259" key="8">
    <source>
        <dbReference type="PROSITE" id="PS51918"/>
    </source>
</evidence>
<proteinExistence type="inferred from homology"/>
<keyword evidence="5" id="KW-0479">Metal-binding</keyword>
<keyword evidence="7" id="KW-0411">Iron-sulfur</keyword>
<feature type="non-terminal residue" evidence="9">
    <location>
        <position position="285"/>
    </location>
</feature>
<evidence type="ECO:0000256" key="1">
    <source>
        <dbReference type="ARBA" id="ARBA00001966"/>
    </source>
</evidence>
<protein>
    <submittedName>
        <fullName evidence="9">LIAS protein</fullName>
    </submittedName>
</protein>
<evidence type="ECO:0000256" key="6">
    <source>
        <dbReference type="ARBA" id="ARBA00023004"/>
    </source>
</evidence>
<accession>A0A7K7ATJ4</accession>
<evidence type="ECO:0000256" key="3">
    <source>
        <dbReference type="ARBA" id="ARBA00022485"/>
    </source>
</evidence>
<dbReference type="NCBIfam" id="NF009544">
    <property type="entry name" value="PRK12928.1"/>
    <property type="match status" value="1"/>
</dbReference>
<dbReference type="NCBIfam" id="NF004019">
    <property type="entry name" value="PRK05481.1"/>
    <property type="match status" value="1"/>
</dbReference>
<dbReference type="SFLD" id="SFLDS00029">
    <property type="entry name" value="Radical_SAM"/>
    <property type="match status" value="1"/>
</dbReference>
<dbReference type="GO" id="GO:0046872">
    <property type="term" value="F:metal ion binding"/>
    <property type="evidence" value="ECO:0007669"/>
    <property type="project" value="UniProtKB-KW"/>
</dbReference>
<dbReference type="GO" id="GO:0005739">
    <property type="term" value="C:mitochondrion"/>
    <property type="evidence" value="ECO:0007669"/>
    <property type="project" value="UniProtKB-SubCell"/>
</dbReference>
<reference evidence="9 10" key="1">
    <citation type="submission" date="2019-09" db="EMBL/GenBank/DDBJ databases">
        <title>Bird 10,000 Genomes (B10K) Project - Family phase.</title>
        <authorList>
            <person name="Zhang G."/>
        </authorList>
    </citation>
    <scope>NUCLEOTIDE SEQUENCE [LARGE SCALE GENOMIC DNA]</scope>
    <source>
        <strain evidence="9">B10K-MSB-03</strain>
    </source>
</reference>
<dbReference type="GO" id="GO:0016992">
    <property type="term" value="F:lipoate synthase activity"/>
    <property type="evidence" value="ECO:0007669"/>
    <property type="project" value="InterPro"/>
</dbReference>
<dbReference type="AlphaFoldDB" id="A0A7K7ATJ4"/>
<name>A0A7K7ATJ4_9AVES</name>
<keyword evidence="6" id="KW-0408">Iron</keyword>
<keyword evidence="10" id="KW-1185">Reference proteome</keyword>
<dbReference type="Proteomes" id="UP000531938">
    <property type="component" value="Unassembled WGS sequence"/>
</dbReference>
<evidence type="ECO:0000313" key="9">
    <source>
        <dbReference type="EMBL" id="NWX99473.1"/>
    </source>
</evidence>
<dbReference type="InterPro" id="IPR058240">
    <property type="entry name" value="rSAM_sf"/>
</dbReference>
<dbReference type="Gene3D" id="3.20.20.70">
    <property type="entry name" value="Aldolase class I"/>
    <property type="match status" value="1"/>
</dbReference>
<comment type="subcellular location">
    <subcellularLocation>
        <location evidence="2">Mitochondrion</location>
    </subcellularLocation>
</comment>
<evidence type="ECO:0000256" key="5">
    <source>
        <dbReference type="ARBA" id="ARBA00022723"/>
    </source>
</evidence>
<comment type="caution">
    <text evidence="9">The sequence shown here is derived from an EMBL/GenBank/DDBJ whole genome shotgun (WGS) entry which is preliminary data.</text>
</comment>
<dbReference type="InterPro" id="IPR007197">
    <property type="entry name" value="rSAM"/>
</dbReference>
<dbReference type="Pfam" id="PF16881">
    <property type="entry name" value="LIAS_N"/>
    <property type="match status" value="1"/>
</dbReference>
<dbReference type="PANTHER" id="PTHR10949:SF0">
    <property type="entry name" value="LIPOYL SYNTHASE, MITOCHONDRIAL"/>
    <property type="match status" value="1"/>
</dbReference>
<dbReference type="InterPro" id="IPR013785">
    <property type="entry name" value="Aldolase_TIM"/>
</dbReference>
<dbReference type="InterPro" id="IPR003698">
    <property type="entry name" value="Lipoyl_synth"/>
</dbReference>
<keyword evidence="3" id="KW-0004">4Fe-4S</keyword>
<dbReference type="Pfam" id="PF04055">
    <property type="entry name" value="Radical_SAM"/>
    <property type="match status" value="1"/>
</dbReference>
<comment type="cofactor">
    <cofactor evidence="1">
        <name>[4Fe-4S] cluster</name>
        <dbReference type="ChEBI" id="CHEBI:49883"/>
    </cofactor>
</comment>
<dbReference type="GO" id="GO:0051539">
    <property type="term" value="F:4 iron, 4 sulfur cluster binding"/>
    <property type="evidence" value="ECO:0007669"/>
    <property type="project" value="UniProtKB-KW"/>
</dbReference>
<evidence type="ECO:0000256" key="7">
    <source>
        <dbReference type="ARBA" id="ARBA00023014"/>
    </source>
</evidence>
<evidence type="ECO:0000256" key="4">
    <source>
        <dbReference type="ARBA" id="ARBA00022691"/>
    </source>
</evidence>
<organism evidence="9 10">
    <name type="scientific">Nothoprocta ornata</name>
    <dbReference type="NCBI Taxonomy" id="83376"/>
    <lineage>
        <taxon>Eukaryota</taxon>
        <taxon>Metazoa</taxon>
        <taxon>Chordata</taxon>
        <taxon>Craniata</taxon>
        <taxon>Vertebrata</taxon>
        <taxon>Euteleostomi</taxon>
        <taxon>Archelosauria</taxon>
        <taxon>Archosauria</taxon>
        <taxon>Dinosauria</taxon>
        <taxon>Saurischia</taxon>
        <taxon>Theropoda</taxon>
        <taxon>Coelurosauria</taxon>
        <taxon>Aves</taxon>
        <taxon>Palaeognathae</taxon>
        <taxon>Tinamiformes</taxon>
        <taxon>Tinamidae</taxon>
        <taxon>Nothoprocta</taxon>
    </lineage>
</organism>
<dbReference type="SUPFAM" id="SSF102114">
    <property type="entry name" value="Radical SAM enzymes"/>
    <property type="match status" value="1"/>
</dbReference>
<sequence>RLRLPPWLKTQIPMGKNYNKLKNTLRSLNLHTVCEEARCPNIGECWGGGEYATATATIMLMGDTCTRGCRFCSVKTAKHPPPLDAEEPYNTAKAIAEWGLDYVVLTSVDRDDIPDGGAEHFAKTVSHLKERNPKILVECLTPDFRGDLKAVEKVALSGLDVYAHNVETVPELQRGVDLHPRHCSGARQVVPAHLSDGLSAGKDRSLLGPLLQAAHCCWSGGSRSQGLIWQVVEEYITPEKFKYWEKVGNDLGFHYTASGPLVRSSYKAGEFFLKNLVEKRKTKAI</sequence>